<sequence>MIRRFNMDQAHTTSTPMIGQVLDIRKYLFRLKEDKRRGLTSEASDSQSFWQPSQSLWFTRSYSLFSDGGSVIALSEPLPVVLISLCKYRGVSVQTLFDLIHPILFNPQNLYPGLTSEPNLGLQMFPKSKIFLKDHIQQIHRGLSSVSNTEFSCTSCRQKPLLQQNLYAHPSEPSHI</sequence>
<evidence type="ECO:0000313" key="2">
    <source>
        <dbReference type="Proteomes" id="UP001172457"/>
    </source>
</evidence>
<keyword evidence="2" id="KW-1185">Reference proteome</keyword>
<evidence type="ECO:0000313" key="1">
    <source>
        <dbReference type="EMBL" id="KAJ9541521.1"/>
    </source>
</evidence>
<gene>
    <name evidence="1" type="ORF">OSB04_028027</name>
</gene>
<organism evidence="1 2">
    <name type="scientific">Centaurea solstitialis</name>
    <name type="common">yellow star-thistle</name>
    <dbReference type="NCBI Taxonomy" id="347529"/>
    <lineage>
        <taxon>Eukaryota</taxon>
        <taxon>Viridiplantae</taxon>
        <taxon>Streptophyta</taxon>
        <taxon>Embryophyta</taxon>
        <taxon>Tracheophyta</taxon>
        <taxon>Spermatophyta</taxon>
        <taxon>Magnoliopsida</taxon>
        <taxon>eudicotyledons</taxon>
        <taxon>Gunneridae</taxon>
        <taxon>Pentapetalae</taxon>
        <taxon>asterids</taxon>
        <taxon>campanulids</taxon>
        <taxon>Asterales</taxon>
        <taxon>Asteraceae</taxon>
        <taxon>Carduoideae</taxon>
        <taxon>Cardueae</taxon>
        <taxon>Centaureinae</taxon>
        <taxon>Centaurea</taxon>
    </lineage>
</organism>
<name>A0AA38WAS0_9ASTR</name>
<dbReference type="Proteomes" id="UP001172457">
    <property type="component" value="Chromosome 7"/>
</dbReference>
<reference evidence="1" key="1">
    <citation type="submission" date="2023-03" db="EMBL/GenBank/DDBJ databases">
        <title>Chromosome-scale reference genome and RAD-based genetic map of yellow starthistle (Centaurea solstitialis) reveal putative structural variation and QTLs associated with invader traits.</title>
        <authorList>
            <person name="Reatini B."/>
            <person name="Cang F.A."/>
            <person name="Jiang Q."/>
            <person name="Mckibben M.T.W."/>
            <person name="Barker M.S."/>
            <person name="Rieseberg L.H."/>
            <person name="Dlugosch K.M."/>
        </authorList>
    </citation>
    <scope>NUCLEOTIDE SEQUENCE</scope>
    <source>
        <strain evidence="1">CAN-66</strain>
        <tissue evidence="1">Leaf</tissue>
    </source>
</reference>
<protein>
    <submittedName>
        <fullName evidence="1">Uncharacterized protein</fullName>
    </submittedName>
</protein>
<proteinExistence type="predicted"/>
<dbReference type="EMBL" id="JARYMX010000007">
    <property type="protein sequence ID" value="KAJ9541521.1"/>
    <property type="molecule type" value="Genomic_DNA"/>
</dbReference>
<accession>A0AA38WAS0</accession>
<comment type="caution">
    <text evidence="1">The sequence shown here is derived from an EMBL/GenBank/DDBJ whole genome shotgun (WGS) entry which is preliminary data.</text>
</comment>
<dbReference type="AlphaFoldDB" id="A0AA38WAS0"/>